<accession>A0A6B8VED4</accession>
<dbReference type="InterPro" id="IPR002068">
    <property type="entry name" value="A-crystallin/Hsp20_dom"/>
</dbReference>
<protein>
    <submittedName>
        <fullName evidence="2">18 kDa heat shock protein</fullName>
    </submittedName>
</protein>
<dbReference type="Pfam" id="PF00011">
    <property type="entry name" value="HSP20"/>
    <property type="match status" value="1"/>
</dbReference>
<gene>
    <name evidence="2" type="ORF">CETAM_01640</name>
</gene>
<feature type="domain" description="SHSP" evidence="1">
    <location>
        <begin position="2"/>
        <end position="37"/>
    </location>
</feature>
<evidence type="ECO:0000313" key="3">
    <source>
        <dbReference type="Proteomes" id="UP000425178"/>
    </source>
</evidence>
<reference evidence="2 3" key="1">
    <citation type="journal article" date="2021" name="Int. J. Syst. Evol. Microbiol.">
        <title>Classification of three corynebacterial strains isolated from a small paddock in North Rhine-Westphalia: proposal of &lt;i&gt;Corynebacterium kalinowskii&lt;/i&gt; sp. nov., &lt;i&gt;Corynebacterium comes&lt;/i&gt; sp. nov. and &lt;i&gt;Corynebacterium occultum&lt;/i&gt; sp. nov.</title>
        <authorList>
            <person name="Schaffert L."/>
            <person name="Ruwe M."/>
            <person name="Milse J."/>
            <person name="Hanuschka K."/>
            <person name="Ortseifen V."/>
            <person name="Droste J."/>
            <person name="Brandt D."/>
            <person name="Schl L."/>
            <person name="Kutter Y."/>
            <person name="Vinke S."/>
            <person name="Vieh P."/>
            <person name="Jacob L."/>
            <person name="L N.C."/>
            <person name="Schulte-Berndt E."/>
            <person name="Hain C."/>
            <person name="Linder M."/>
            <person name="Schmidt P."/>
            <person name="Wollenschl L."/>
            <person name="Luttermann T."/>
            <person name="Thieme E."/>
            <person name="Hassa J."/>
            <person name="Haak M."/>
            <person name="Wittchen M."/>
            <person name="Mentz A."/>
            <person name="Persicke M."/>
            <person name="Busche T."/>
            <person name="R C."/>
        </authorList>
    </citation>
    <scope>NUCLEOTIDE SEQUENCE [LARGE SCALE GENOMIC DNA]</scope>
    <source>
        <strain evidence="2 3">2019</strain>
    </source>
</reference>
<dbReference type="Gene3D" id="2.60.40.790">
    <property type="match status" value="1"/>
</dbReference>
<evidence type="ECO:0000313" key="2">
    <source>
        <dbReference type="EMBL" id="QGU03612.1"/>
    </source>
</evidence>
<dbReference type="KEGG" id="ccoe:CETAM_01640"/>
<dbReference type="Proteomes" id="UP000425178">
    <property type="component" value="Chromosome"/>
</dbReference>
<keyword evidence="3" id="KW-1185">Reference proteome</keyword>
<dbReference type="EMBL" id="CP046453">
    <property type="protein sequence ID" value="QGU03612.1"/>
    <property type="molecule type" value="Genomic_DNA"/>
</dbReference>
<evidence type="ECO:0000259" key="1">
    <source>
        <dbReference type="Pfam" id="PF00011"/>
    </source>
</evidence>
<dbReference type="CDD" id="cd06464">
    <property type="entry name" value="ACD_sHsps-like"/>
    <property type="match status" value="1"/>
</dbReference>
<sequence length="50" mass="5477">MLSDNLNPDEAKATYDHGVLTVRIPAAEQSKARRIEIATPKDDAPEEIEG</sequence>
<proteinExistence type="predicted"/>
<dbReference type="AlphaFoldDB" id="A0A6B8VED4"/>
<dbReference type="InterPro" id="IPR008978">
    <property type="entry name" value="HSP20-like_chaperone"/>
</dbReference>
<dbReference type="SUPFAM" id="SSF49764">
    <property type="entry name" value="HSP20-like chaperones"/>
    <property type="match status" value="1"/>
</dbReference>
<organism evidence="2 3">
    <name type="scientific">Corynebacterium comes</name>
    <dbReference type="NCBI Taxonomy" id="2675218"/>
    <lineage>
        <taxon>Bacteria</taxon>
        <taxon>Bacillati</taxon>
        <taxon>Actinomycetota</taxon>
        <taxon>Actinomycetes</taxon>
        <taxon>Mycobacteriales</taxon>
        <taxon>Corynebacteriaceae</taxon>
        <taxon>Corynebacterium</taxon>
    </lineage>
</organism>
<keyword evidence="2" id="KW-0346">Stress response</keyword>
<name>A0A6B8VED4_9CORY</name>